<dbReference type="InterPro" id="IPR007197">
    <property type="entry name" value="rSAM"/>
</dbReference>
<keyword evidence="2" id="KW-0479">Metal-binding</keyword>
<dbReference type="InterPro" id="IPR013785">
    <property type="entry name" value="Aldolase_TIM"/>
</dbReference>
<dbReference type="InterPro" id="IPR023867">
    <property type="entry name" value="Sulphatase_maturase_rSAM"/>
</dbReference>
<dbReference type="eggNOG" id="COG0641">
    <property type="taxonomic scope" value="Bacteria"/>
</dbReference>
<dbReference type="NCBIfam" id="TIGR04119">
    <property type="entry name" value="CXXX_matur"/>
    <property type="match status" value="1"/>
</dbReference>
<dbReference type="InterPro" id="IPR026401">
    <property type="entry name" value="CXXX_matur"/>
</dbReference>
<dbReference type="SUPFAM" id="SSF102114">
    <property type="entry name" value="Radical SAM enzymes"/>
    <property type="match status" value="1"/>
</dbReference>
<dbReference type="SFLD" id="SFLDG01386">
    <property type="entry name" value="main_SPASM_domain-containing"/>
    <property type="match status" value="1"/>
</dbReference>
<dbReference type="NCBIfam" id="TIGR04115">
    <property type="entry name" value="rSAM_Cxxx_rpt"/>
    <property type="match status" value="1"/>
</dbReference>
<keyword evidence="3" id="KW-0408">Iron</keyword>
<dbReference type="RefSeq" id="WP_004629910.1">
    <property type="nucleotide sequence ID" value="NZ_AORV01000065.1"/>
</dbReference>
<dbReference type="SFLD" id="SFLDG01384">
    <property type="entry name" value="thioether_bond_formation_requi"/>
    <property type="match status" value="1"/>
</dbReference>
<reference evidence="5 6" key="1">
    <citation type="journal article" date="2013" name="Genome Announc.">
        <title>Draft Genome Sequence of the Cellulolytic, Mesophilic, Anaerobic Bacterium Clostridium termitidis Strain CT1112 (DSM 5398).</title>
        <authorList>
            <person name="Lal S."/>
            <person name="Ramachandran U."/>
            <person name="Zhang X."/>
            <person name="Munir R."/>
            <person name="Sparling R."/>
            <person name="Levin D.B."/>
        </authorList>
    </citation>
    <scope>NUCLEOTIDE SEQUENCE [LARGE SCALE GENOMIC DNA]</scope>
    <source>
        <strain evidence="5 6">CT1112</strain>
    </source>
</reference>
<dbReference type="GO" id="GO:0016491">
    <property type="term" value="F:oxidoreductase activity"/>
    <property type="evidence" value="ECO:0007669"/>
    <property type="project" value="InterPro"/>
</dbReference>
<keyword evidence="4" id="KW-0411">Iron-sulfur</keyword>
<evidence type="ECO:0000256" key="2">
    <source>
        <dbReference type="ARBA" id="ARBA00022723"/>
    </source>
</evidence>
<evidence type="ECO:0000256" key="1">
    <source>
        <dbReference type="ARBA" id="ARBA00022691"/>
    </source>
</evidence>
<dbReference type="Proteomes" id="UP000014155">
    <property type="component" value="Unassembled WGS sequence"/>
</dbReference>
<dbReference type="SFLD" id="SFLDS00029">
    <property type="entry name" value="Radical_SAM"/>
    <property type="match status" value="1"/>
</dbReference>
<evidence type="ECO:0000313" key="6">
    <source>
        <dbReference type="Proteomes" id="UP000014155"/>
    </source>
</evidence>
<accession>S0FFF9</accession>
<comment type="caution">
    <text evidence="5">The sequence shown here is derived from an EMBL/GenBank/DDBJ whole genome shotgun (WGS) entry which is preliminary data.</text>
</comment>
<dbReference type="SFLD" id="SFLDG01067">
    <property type="entry name" value="SPASM/twitch_domain_containing"/>
    <property type="match status" value="1"/>
</dbReference>
<dbReference type="InterPro" id="IPR026412">
    <property type="entry name" value="rSAM_Cxxx_rpt"/>
</dbReference>
<dbReference type="EMBL" id="AORV01000065">
    <property type="protein sequence ID" value="EMS69635.1"/>
    <property type="molecule type" value="Genomic_DNA"/>
</dbReference>
<dbReference type="PATRIC" id="fig|1195236.3.peg.4677"/>
<evidence type="ECO:0000256" key="4">
    <source>
        <dbReference type="ARBA" id="ARBA00023014"/>
    </source>
</evidence>
<dbReference type="Pfam" id="PF13353">
    <property type="entry name" value="Fer4_12"/>
    <property type="match status" value="1"/>
</dbReference>
<dbReference type="Gene3D" id="3.20.20.70">
    <property type="entry name" value="Aldolase class I"/>
    <property type="match status" value="2"/>
</dbReference>
<dbReference type="STRING" id="1195236.CTER_4501"/>
<dbReference type="PANTHER" id="PTHR43273:SF8">
    <property type="entry name" value="RADICAL SAM DOMAIN PROTEIN"/>
    <property type="match status" value="1"/>
</dbReference>
<dbReference type="PANTHER" id="PTHR43273">
    <property type="entry name" value="ANAEROBIC SULFATASE-MATURATING ENZYME HOMOLOG ASLB-RELATED"/>
    <property type="match status" value="1"/>
</dbReference>
<proteinExistence type="predicted"/>
<protein>
    <submittedName>
        <fullName evidence="5">Radical SAM peptide maturase, CXXX-repeat target family/CXXX repeat peptide maturase</fullName>
    </submittedName>
</protein>
<dbReference type="InterPro" id="IPR058240">
    <property type="entry name" value="rSAM_sf"/>
</dbReference>
<dbReference type="AlphaFoldDB" id="S0FFF9"/>
<sequence>MNNNLKIKMGSLPPSWRGLDGLPKTITFCVTENCNLACKYCYMTGKNHFKKMTFETAKRAIDFILSDTDNFKEASVVWDFIGGEAFLEIELVDRITDYIKQQMFLLDHRWFNSYRLSFSSNGLLYGTPAVQKYIKKNKSHLSVGLSVDGNKIKHDLQRIRPDGSGSYDDVVKNVPLWLSQFPNASTKATFSHDDLPYLKDSIINLWKLGIKNVAANVVFEDVWQDGDGIIIEQQLKGLSDYVLENKLWSEYSVRFFDPNIGKPLKEEDAGRNFCGAGSMLAIDCDGNFVPCVRFFNISLNNREPIYIGNADTGINQDKVRPFLALNVKSQSLPECMTCDVATGCAWCQGCNYDMADTDTIYQRAIYLCNIHKATVRANKYFWNQFECVTGLPSERIDQEGENRQGIKKYLQFITSDDITPHCAYRNTKGTNNIMAAEVLEKGLAYCSKNGYTPAFLGIPGETDSEKYQEYIVIDKAGQAGNTVSVFDNTAENQDESGVGILLLNRNNIQNLYEIIEKLFTQLYRVNLVIEDLFGWDNEDTELYRTELDKLVVLMADKYMQGEELELNVLTDIWNLKAMKNCDAGINSFSLAPNGRIYMCPAFYFNDPDSHVGTLEDNVTIKNPQLLLLENAPICSACDVFNCDRCKYLNKKMTNELNIPSKIQCVVSHIERNQSMKLQKLIKENSSCQYENILGEIYYLDPLEKLLKI</sequence>
<gene>
    <name evidence="5" type="ORF">CTER_4501</name>
</gene>
<name>S0FFF9_RUMCE</name>
<keyword evidence="1" id="KW-0949">S-adenosyl-L-methionine</keyword>
<evidence type="ECO:0000256" key="3">
    <source>
        <dbReference type="ARBA" id="ARBA00023004"/>
    </source>
</evidence>
<evidence type="ECO:0000313" key="5">
    <source>
        <dbReference type="EMBL" id="EMS69635.1"/>
    </source>
</evidence>
<keyword evidence="6" id="KW-1185">Reference proteome</keyword>
<organism evidence="5 6">
    <name type="scientific">Ruminiclostridium cellobioparum subsp. termitidis CT1112</name>
    <dbReference type="NCBI Taxonomy" id="1195236"/>
    <lineage>
        <taxon>Bacteria</taxon>
        <taxon>Bacillati</taxon>
        <taxon>Bacillota</taxon>
        <taxon>Clostridia</taxon>
        <taxon>Eubacteriales</taxon>
        <taxon>Oscillospiraceae</taxon>
        <taxon>Ruminiclostridium</taxon>
    </lineage>
</organism>